<dbReference type="EMBL" id="JAHVAH010000001">
    <property type="protein sequence ID" value="MBW0144223.1"/>
    <property type="molecule type" value="Genomic_DNA"/>
</dbReference>
<feature type="transmembrane region" description="Helical" evidence="5">
    <location>
        <begin position="127"/>
        <end position="145"/>
    </location>
</feature>
<feature type="transmembrane region" description="Helical" evidence="5">
    <location>
        <begin position="41"/>
        <end position="57"/>
    </location>
</feature>
<keyword evidence="4 5" id="KW-0472">Membrane</keyword>
<name>A0ABS6V3U1_9SPHN</name>
<feature type="transmembrane region" description="Helical" evidence="5">
    <location>
        <begin position="190"/>
        <end position="211"/>
    </location>
</feature>
<feature type="transmembrane region" description="Helical" evidence="5">
    <location>
        <begin position="223"/>
        <end position="242"/>
    </location>
</feature>
<dbReference type="InterPro" id="IPR000620">
    <property type="entry name" value="EamA_dom"/>
</dbReference>
<gene>
    <name evidence="7" type="ORF">KTQ36_02805</name>
</gene>
<feature type="transmembrane region" description="Helical" evidence="5">
    <location>
        <begin position="12"/>
        <end position="29"/>
    </location>
</feature>
<feature type="transmembrane region" description="Helical" evidence="5">
    <location>
        <begin position="69"/>
        <end position="90"/>
    </location>
</feature>
<sequence length="311" mass="33630">MTLDRETLTKVVIPFIIFTAIWGSTWIVIRDQLHEVPAQWSVAYRFMIATVGMALVTRWHGHSLRPGPGFLPVAAVVGISQFVINFNGVYLAERYITSGLVATVFALLMVPNALLAWAWLGHKPTGRFLAASLVAIGGIALLFLHELRQNPTVDMSILWLGIGWTVVGLLGAAISNVFQAREEAKKHSLFAILTWAMGFGALVDAIIAYAMTGAPVIETRPGYWIGMVYLALFASVLCFSLYYPVVRRIGPGKAAYSSAIVPIIAMALSTLFEGFVWTPLSIGGALFALLGTLLAMQARAGRAKVPNPDAA</sequence>
<keyword evidence="8" id="KW-1185">Reference proteome</keyword>
<dbReference type="Proteomes" id="UP000698028">
    <property type="component" value="Unassembled WGS sequence"/>
</dbReference>
<dbReference type="InterPro" id="IPR050638">
    <property type="entry name" value="AA-Vitamin_Transporters"/>
</dbReference>
<dbReference type="PANTHER" id="PTHR32322:SF2">
    <property type="entry name" value="EAMA DOMAIN-CONTAINING PROTEIN"/>
    <property type="match status" value="1"/>
</dbReference>
<evidence type="ECO:0000256" key="4">
    <source>
        <dbReference type="ARBA" id="ARBA00023136"/>
    </source>
</evidence>
<feature type="transmembrane region" description="Helical" evidence="5">
    <location>
        <begin position="157"/>
        <end position="178"/>
    </location>
</feature>
<organism evidence="7 8">
    <name type="scientific">Sphingomicrobium clamense</name>
    <dbReference type="NCBI Taxonomy" id="2851013"/>
    <lineage>
        <taxon>Bacteria</taxon>
        <taxon>Pseudomonadati</taxon>
        <taxon>Pseudomonadota</taxon>
        <taxon>Alphaproteobacteria</taxon>
        <taxon>Sphingomonadales</taxon>
        <taxon>Sphingomonadaceae</taxon>
        <taxon>Sphingomicrobium</taxon>
    </lineage>
</organism>
<evidence type="ECO:0000256" key="1">
    <source>
        <dbReference type="ARBA" id="ARBA00004141"/>
    </source>
</evidence>
<dbReference type="PANTHER" id="PTHR32322">
    <property type="entry name" value="INNER MEMBRANE TRANSPORTER"/>
    <property type="match status" value="1"/>
</dbReference>
<feature type="transmembrane region" description="Helical" evidence="5">
    <location>
        <begin position="278"/>
        <end position="296"/>
    </location>
</feature>
<protein>
    <submittedName>
        <fullName evidence="7">DMT family transporter</fullName>
    </submittedName>
</protein>
<evidence type="ECO:0000256" key="3">
    <source>
        <dbReference type="ARBA" id="ARBA00022989"/>
    </source>
</evidence>
<evidence type="ECO:0000256" key="5">
    <source>
        <dbReference type="SAM" id="Phobius"/>
    </source>
</evidence>
<comment type="subcellular location">
    <subcellularLocation>
        <location evidence="1">Membrane</location>
        <topology evidence="1">Multi-pass membrane protein</topology>
    </subcellularLocation>
</comment>
<dbReference type="RefSeq" id="WP_218632238.1">
    <property type="nucleotide sequence ID" value="NZ_JAHVAH010000001.1"/>
</dbReference>
<keyword evidence="3 5" id="KW-1133">Transmembrane helix</keyword>
<proteinExistence type="predicted"/>
<evidence type="ECO:0000259" key="6">
    <source>
        <dbReference type="Pfam" id="PF00892"/>
    </source>
</evidence>
<accession>A0ABS6V3U1</accession>
<dbReference type="Pfam" id="PF00892">
    <property type="entry name" value="EamA"/>
    <property type="match status" value="2"/>
</dbReference>
<feature type="transmembrane region" description="Helical" evidence="5">
    <location>
        <begin position="96"/>
        <end position="120"/>
    </location>
</feature>
<reference evidence="7 8" key="1">
    <citation type="submission" date="2021-07" db="EMBL/GenBank/DDBJ databases">
        <title>The draft genome sequence of Sphingomicrobium sp. B8.</title>
        <authorList>
            <person name="Mu L."/>
        </authorList>
    </citation>
    <scope>NUCLEOTIDE SEQUENCE [LARGE SCALE GENOMIC DNA]</scope>
    <source>
        <strain evidence="7 8">B8</strain>
    </source>
</reference>
<evidence type="ECO:0000313" key="8">
    <source>
        <dbReference type="Proteomes" id="UP000698028"/>
    </source>
</evidence>
<comment type="caution">
    <text evidence="7">The sequence shown here is derived from an EMBL/GenBank/DDBJ whole genome shotgun (WGS) entry which is preliminary data.</text>
</comment>
<evidence type="ECO:0000313" key="7">
    <source>
        <dbReference type="EMBL" id="MBW0144223.1"/>
    </source>
</evidence>
<feature type="transmembrane region" description="Helical" evidence="5">
    <location>
        <begin position="254"/>
        <end position="272"/>
    </location>
</feature>
<feature type="domain" description="EamA" evidence="6">
    <location>
        <begin position="160"/>
        <end position="295"/>
    </location>
</feature>
<feature type="domain" description="EamA" evidence="6">
    <location>
        <begin position="13"/>
        <end position="143"/>
    </location>
</feature>
<evidence type="ECO:0000256" key="2">
    <source>
        <dbReference type="ARBA" id="ARBA00022692"/>
    </source>
</evidence>
<keyword evidence="2 5" id="KW-0812">Transmembrane</keyword>